<comment type="similarity">
    <text evidence="2">Belongs to the ZapA family. Type 1 subfamily.</text>
</comment>
<evidence type="ECO:0000256" key="10">
    <source>
        <dbReference type="ARBA" id="ARBA00026068"/>
    </source>
</evidence>
<evidence type="ECO:0000256" key="8">
    <source>
        <dbReference type="ARBA" id="ARBA00023306"/>
    </source>
</evidence>
<keyword evidence="5 12" id="KW-0132">Cell division</keyword>
<comment type="subunit">
    <text evidence="10">Homodimer. Interacts with FtsZ.</text>
</comment>
<dbReference type="Gene3D" id="3.30.160.880">
    <property type="entry name" value="Cell division protein ZapA protomer, N-terminal domain"/>
    <property type="match status" value="1"/>
</dbReference>
<dbReference type="InterPro" id="IPR036192">
    <property type="entry name" value="Cell_div_ZapA-like_sf"/>
</dbReference>
<dbReference type="GO" id="GO:0000917">
    <property type="term" value="P:division septum assembly"/>
    <property type="evidence" value="ECO:0007669"/>
    <property type="project" value="UniProtKB-KW"/>
</dbReference>
<dbReference type="Proteomes" id="UP000680020">
    <property type="component" value="Unassembled WGS sequence"/>
</dbReference>
<dbReference type="EMBL" id="JAGIBU010000002">
    <property type="protein sequence ID" value="MBS7824236.1"/>
    <property type="molecule type" value="Genomic_DNA"/>
</dbReference>
<protein>
    <recommendedName>
        <fullName evidence="3">Cell division protein ZapA</fullName>
    </recommendedName>
    <alternativeName>
        <fullName evidence="11">Z ring-associated protein ZapA</fullName>
    </alternativeName>
</protein>
<sequence length="96" mass="10394">MEPITITILGIDYKISCPPDKEDSLKRSAAALDSRLAAMRASGKMSPEQAAIMVGLHLSDELLQAQADLENIRSSWVGHLDSLNEKLDAALMTKEG</sequence>
<evidence type="ECO:0000256" key="9">
    <source>
        <dbReference type="ARBA" id="ARBA00024910"/>
    </source>
</evidence>
<dbReference type="GO" id="GO:0043093">
    <property type="term" value="P:FtsZ-dependent cytokinesis"/>
    <property type="evidence" value="ECO:0007669"/>
    <property type="project" value="TreeGrafter"/>
</dbReference>
<evidence type="ECO:0000256" key="6">
    <source>
        <dbReference type="ARBA" id="ARBA00023054"/>
    </source>
</evidence>
<comment type="caution">
    <text evidence="12">The sequence shown here is derived from an EMBL/GenBank/DDBJ whole genome shotgun (WGS) entry which is preliminary data.</text>
</comment>
<dbReference type="SUPFAM" id="SSF102829">
    <property type="entry name" value="Cell division protein ZapA-like"/>
    <property type="match status" value="1"/>
</dbReference>
<gene>
    <name evidence="12" type="ORF">J7561_03335</name>
</gene>
<keyword evidence="8" id="KW-0131">Cell cycle</keyword>
<dbReference type="RefSeq" id="WP_018122816.1">
    <property type="nucleotide sequence ID" value="NZ_CP115969.1"/>
</dbReference>
<dbReference type="InterPro" id="IPR007838">
    <property type="entry name" value="Cell_div_ZapA-like"/>
</dbReference>
<keyword evidence="7" id="KW-0717">Septation</keyword>
<evidence type="ECO:0000256" key="3">
    <source>
        <dbReference type="ARBA" id="ARBA00015195"/>
    </source>
</evidence>
<dbReference type="InterPro" id="IPR042233">
    <property type="entry name" value="Cell_div_ZapA_N"/>
</dbReference>
<dbReference type="GO" id="GO:0032153">
    <property type="term" value="C:cell division site"/>
    <property type="evidence" value="ECO:0007669"/>
    <property type="project" value="TreeGrafter"/>
</dbReference>
<evidence type="ECO:0000313" key="13">
    <source>
        <dbReference type="Proteomes" id="UP000680020"/>
    </source>
</evidence>
<evidence type="ECO:0000256" key="1">
    <source>
        <dbReference type="ARBA" id="ARBA00004496"/>
    </source>
</evidence>
<reference evidence="12" key="1">
    <citation type="submission" date="2021-03" db="EMBL/GenBank/DDBJ databases">
        <title>Identification and antibiotic profiling of Wohlfahrtiimonas chitiniclastica, an underestimated human pathogen.</title>
        <authorList>
            <person name="Kopf A."/>
            <person name="Bunk B."/>
            <person name="Coldewey S."/>
            <person name="Gunzer F."/>
            <person name="Riedel T."/>
            <person name="Schroettner P."/>
        </authorList>
    </citation>
    <scope>NUCLEOTIDE SEQUENCE</scope>
    <source>
        <strain evidence="12">DSM 100917</strain>
    </source>
</reference>
<dbReference type="GeneID" id="58264322"/>
<dbReference type="GO" id="GO:0030428">
    <property type="term" value="C:cell septum"/>
    <property type="evidence" value="ECO:0007669"/>
    <property type="project" value="TreeGrafter"/>
</dbReference>
<dbReference type="Pfam" id="PF05164">
    <property type="entry name" value="ZapA"/>
    <property type="match status" value="1"/>
</dbReference>
<proteinExistence type="inferred from homology"/>
<evidence type="ECO:0000256" key="2">
    <source>
        <dbReference type="ARBA" id="ARBA00010074"/>
    </source>
</evidence>
<evidence type="ECO:0000256" key="7">
    <source>
        <dbReference type="ARBA" id="ARBA00023210"/>
    </source>
</evidence>
<comment type="function">
    <text evidence="9">Activator of cell division through the inhibition of FtsZ GTPase activity, therefore promoting FtsZ assembly into bundles of protofilaments necessary for the formation of the division Z ring. It is recruited early at mid-cell but it is not essential for cell division.</text>
</comment>
<evidence type="ECO:0000313" key="12">
    <source>
        <dbReference type="EMBL" id="MBS7824236.1"/>
    </source>
</evidence>
<accession>A0A162UUL7</accession>
<dbReference type="AlphaFoldDB" id="A0A162UUL7"/>
<evidence type="ECO:0000256" key="4">
    <source>
        <dbReference type="ARBA" id="ARBA00022490"/>
    </source>
</evidence>
<dbReference type="GO" id="GO:0000921">
    <property type="term" value="P:septin ring assembly"/>
    <property type="evidence" value="ECO:0007669"/>
    <property type="project" value="TreeGrafter"/>
</dbReference>
<dbReference type="Gene3D" id="1.20.5.50">
    <property type="match status" value="1"/>
</dbReference>
<comment type="subcellular location">
    <subcellularLocation>
        <location evidence="1">Cytoplasm</location>
    </subcellularLocation>
</comment>
<dbReference type="GO" id="GO:0005829">
    <property type="term" value="C:cytosol"/>
    <property type="evidence" value="ECO:0007669"/>
    <property type="project" value="TreeGrafter"/>
</dbReference>
<name>A0A162UUL7_9GAMM</name>
<organism evidence="12 13">
    <name type="scientific">Wohlfahrtiimonas chitiniclastica</name>
    <dbReference type="NCBI Taxonomy" id="400946"/>
    <lineage>
        <taxon>Bacteria</taxon>
        <taxon>Pseudomonadati</taxon>
        <taxon>Pseudomonadota</taxon>
        <taxon>Gammaproteobacteria</taxon>
        <taxon>Cardiobacteriales</taxon>
        <taxon>Ignatzschineriaceae</taxon>
        <taxon>Wohlfahrtiimonas</taxon>
    </lineage>
</organism>
<dbReference type="PANTHER" id="PTHR34981">
    <property type="entry name" value="CELL DIVISION PROTEIN ZAPA"/>
    <property type="match status" value="1"/>
</dbReference>
<evidence type="ECO:0000256" key="5">
    <source>
        <dbReference type="ARBA" id="ARBA00022618"/>
    </source>
</evidence>
<keyword evidence="4" id="KW-0963">Cytoplasm</keyword>
<dbReference type="PANTHER" id="PTHR34981:SF1">
    <property type="entry name" value="CELL DIVISION PROTEIN ZAPA"/>
    <property type="match status" value="1"/>
</dbReference>
<keyword evidence="6" id="KW-0175">Coiled coil</keyword>
<evidence type="ECO:0000256" key="11">
    <source>
        <dbReference type="ARBA" id="ARBA00033158"/>
    </source>
</evidence>